<dbReference type="AlphaFoldDB" id="A0A919MUY0"/>
<organism evidence="2 3">
    <name type="scientific">Paractinoplanes rishiriensis</name>
    <dbReference type="NCBI Taxonomy" id="1050105"/>
    <lineage>
        <taxon>Bacteria</taxon>
        <taxon>Bacillati</taxon>
        <taxon>Actinomycetota</taxon>
        <taxon>Actinomycetes</taxon>
        <taxon>Micromonosporales</taxon>
        <taxon>Micromonosporaceae</taxon>
        <taxon>Paractinoplanes</taxon>
    </lineage>
</organism>
<evidence type="ECO:0000259" key="1">
    <source>
        <dbReference type="Pfam" id="PF01636"/>
    </source>
</evidence>
<accession>A0A919MUY0</accession>
<dbReference type="Gene3D" id="3.90.1200.10">
    <property type="match status" value="1"/>
</dbReference>
<sequence>MSRRQWHELPPAVRGEVQSQTGPILRVTPVEAGSISDFAAVLETRDGRFFCKGAVEANPMGWMHRNEARINPYLPAQMPRLQWQVEADGWLLLGFEYVEGRHPDLSPGSPDLPAVAATLGAMAVALTPCPISKVQAATVRWADWVTPEAVDGQTLVHTDVTPHNFLLHAGGMTVVDWSMPCRGAAWIDTALMVVRLIRAGHSPDQAEAWASQIPVWSTGRREAVDAFAAGVAALSRDRH</sequence>
<dbReference type="SUPFAM" id="SSF56112">
    <property type="entry name" value="Protein kinase-like (PK-like)"/>
    <property type="match status" value="1"/>
</dbReference>
<keyword evidence="3" id="KW-1185">Reference proteome</keyword>
<dbReference type="EMBL" id="BOMV01000040">
    <property type="protein sequence ID" value="GIE96248.1"/>
    <property type="molecule type" value="Genomic_DNA"/>
</dbReference>
<reference evidence="2" key="1">
    <citation type="submission" date="2021-01" db="EMBL/GenBank/DDBJ databases">
        <title>Whole genome shotgun sequence of Actinoplanes rishiriensis NBRC 108556.</title>
        <authorList>
            <person name="Komaki H."/>
            <person name="Tamura T."/>
        </authorList>
    </citation>
    <scope>NUCLEOTIDE SEQUENCE</scope>
    <source>
        <strain evidence="2">NBRC 108556</strain>
    </source>
</reference>
<dbReference type="InterPro" id="IPR011009">
    <property type="entry name" value="Kinase-like_dom_sf"/>
</dbReference>
<protein>
    <recommendedName>
        <fullName evidence="1">Aminoglycoside phosphotransferase domain-containing protein</fullName>
    </recommendedName>
</protein>
<evidence type="ECO:0000313" key="2">
    <source>
        <dbReference type="EMBL" id="GIE96248.1"/>
    </source>
</evidence>
<proteinExistence type="predicted"/>
<dbReference type="InterPro" id="IPR002575">
    <property type="entry name" value="Aminoglycoside_PTrfase"/>
</dbReference>
<dbReference type="Proteomes" id="UP000636960">
    <property type="component" value="Unassembled WGS sequence"/>
</dbReference>
<dbReference type="Pfam" id="PF01636">
    <property type="entry name" value="APH"/>
    <property type="match status" value="1"/>
</dbReference>
<comment type="caution">
    <text evidence="2">The sequence shown here is derived from an EMBL/GenBank/DDBJ whole genome shotgun (WGS) entry which is preliminary data.</text>
</comment>
<feature type="domain" description="Aminoglycoside phosphotransferase" evidence="1">
    <location>
        <begin position="135"/>
        <end position="210"/>
    </location>
</feature>
<gene>
    <name evidence="2" type="ORF">Ari01nite_37130</name>
</gene>
<evidence type="ECO:0000313" key="3">
    <source>
        <dbReference type="Proteomes" id="UP000636960"/>
    </source>
</evidence>
<name>A0A919MUY0_9ACTN</name>